<evidence type="ECO:0000256" key="4">
    <source>
        <dbReference type="ARBA" id="ARBA00022692"/>
    </source>
</evidence>
<evidence type="ECO:0000256" key="2">
    <source>
        <dbReference type="ARBA" id="ARBA00022448"/>
    </source>
</evidence>
<evidence type="ECO:0000256" key="6">
    <source>
        <dbReference type="ARBA" id="ARBA00023077"/>
    </source>
</evidence>
<dbReference type="Proteomes" id="UP000484164">
    <property type="component" value="Unassembled WGS sequence"/>
</dbReference>
<dbReference type="GO" id="GO:0015344">
    <property type="term" value="F:siderophore uptake transmembrane transporter activity"/>
    <property type="evidence" value="ECO:0007669"/>
    <property type="project" value="TreeGrafter"/>
</dbReference>
<accession>A0A6L3ZF73</accession>
<comment type="subcellular location">
    <subcellularLocation>
        <location evidence="1 10">Cell outer membrane</location>
        <topology evidence="1 10">Multi-pass membrane protein</topology>
    </subcellularLocation>
</comment>
<keyword evidence="6 11" id="KW-0798">TonB box</keyword>
<dbReference type="RefSeq" id="WP_151693496.1">
    <property type="nucleotide sequence ID" value="NZ_BMGX01000001.1"/>
</dbReference>
<evidence type="ECO:0000256" key="9">
    <source>
        <dbReference type="ARBA" id="ARBA00023237"/>
    </source>
</evidence>
<dbReference type="InterPro" id="IPR037066">
    <property type="entry name" value="Plug_dom_sf"/>
</dbReference>
<name>A0A6L3ZF73_9FLAO</name>
<keyword evidence="5 12" id="KW-0732">Signal</keyword>
<dbReference type="InterPro" id="IPR036942">
    <property type="entry name" value="Beta-barrel_TonB_sf"/>
</dbReference>
<evidence type="ECO:0000256" key="8">
    <source>
        <dbReference type="ARBA" id="ARBA00023170"/>
    </source>
</evidence>
<evidence type="ECO:0000256" key="7">
    <source>
        <dbReference type="ARBA" id="ARBA00023136"/>
    </source>
</evidence>
<dbReference type="EMBL" id="WBVQ01000002">
    <property type="protein sequence ID" value="KAB2816067.1"/>
    <property type="molecule type" value="Genomic_DNA"/>
</dbReference>
<keyword evidence="4 10" id="KW-0812">Transmembrane</keyword>
<dbReference type="Pfam" id="PF13715">
    <property type="entry name" value="CarbopepD_reg_2"/>
    <property type="match status" value="1"/>
</dbReference>
<dbReference type="OrthoDB" id="9803050at2"/>
<feature type="chain" id="PRO_5026677961" evidence="12">
    <location>
        <begin position="22"/>
        <end position="782"/>
    </location>
</feature>
<dbReference type="InterPro" id="IPR012910">
    <property type="entry name" value="Plug_dom"/>
</dbReference>
<organism evidence="15 16">
    <name type="scientific">Phaeocystidibacter marisrubri</name>
    <dbReference type="NCBI Taxonomy" id="1577780"/>
    <lineage>
        <taxon>Bacteria</taxon>
        <taxon>Pseudomonadati</taxon>
        <taxon>Bacteroidota</taxon>
        <taxon>Flavobacteriia</taxon>
        <taxon>Flavobacteriales</taxon>
        <taxon>Phaeocystidibacteraceae</taxon>
        <taxon>Phaeocystidibacter</taxon>
    </lineage>
</organism>
<dbReference type="InterPro" id="IPR000531">
    <property type="entry name" value="Beta-barrel_TonB"/>
</dbReference>
<sequence>MKHLLLMSVLTLSPLFLFSQAYSISGTVEDATTGESLIGAYVKDLDGNGVAATNPYGFYSMNVDAGRHRISVSILGYKTDTLTVNVSSNVKLNFQMRPATEEIGEVVVTGERANENIKSVEMSVTTLSTKEIQKIPQLLGETDIVRSLTLLPGVTTVGEGASGFNVRGGNVDQNLILLDEAPVFNSSHLFGFFSVFNADAVKDVKLFKGGIPSMYGGRLSSVLDVRQKEGNSKEFAGNGGIGLLSSRLTLEGPIIEDKMSFMVAGRRSYMDIFLPLFNDDDLDGTTLYFYDLNAKLNYRFSDRSRLFASAYFGRDVLGFNDLFSFGWGNVTTTLRWNYLINDKLFMNLTGVYSDYTYNIGTPEDQVNNFNLDSRIQNYIQNGNFTWYASNHHKVDFGYNVTNYVFSPGEITGFINTSMQREFAIESAVYISDEWNITDQWTLLAGLRYSGITNYGPREIVNYDPNAPTRENSAIVDTTFYPKNGIIASYYGLDGFEPRLALNYTIDETQSLKLSYNRTRQYIHLISNTTSPTPVDVWRPSGKYIQPATADQIAIGYFKNLFDNSIKVSVEAYYKYFDNLVDYKDGADLIFQDNIETELLTGVGRAYGLELMIEKKSGWLTGWISYTLARSERQVAGEIRETTINNGDWYKANFDKPHDFSLVANARLSDTWDIGLNFAYQTGRPVTYPDGLANYQGVPYPIYTNRNGARIPDYHRLDISATYVMKKTEKWEHSLTFGVYNVYGRRNPYSIFFQQDLDTGKPQAMQLSIFAAPIPFITYNFNF</sequence>
<dbReference type="Gene3D" id="2.40.170.20">
    <property type="entry name" value="TonB-dependent receptor, beta-barrel domain"/>
    <property type="match status" value="1"/>
</dbReference>
<evidence type="ECO:0000313" key="15">
    <source>
        <dbReference type="EMBL" id="KAB2816067.1"/>
    </source>
</evidence>
<comment type="caution">
    <text evidence="15">The sequence shown here is derived from an EMBL/GenBank/DDBJ whole genome shotgun (WGS) entry which is preliminary data.</text>
</comment>
<dbReference type="PANTHER" id="PTHR30069">
    <property type="entry name" value="TONB-DEPENDENT OUTER MEMBRANE RECEPTOR"/>
    <property type="match status" value="1"/>
</dbReference>
<feature type="domain" description="TonB-dependent receptor plug" evidence="14">
    <location>
        <begin position="118"/>
        <end position="218"/>
    </location>
</feature>
<feature type="domain" description="TonB-dependent receptor-like beta-barrel" evidence="13">
    <location>
        <begin position="279"/>
        <end position="741"/>
    </location>
</feature>
<feature type="signal peptide" evidence="12">
    <location>
        <begin position="1"/>
        <end position="21"/>
    </location>
</feature>
<dbReference type="Pfam" id="PF07715">
    <property type="entry name" value="Plug"/>
    <property type="match status" value="1"/>
</dbReference>
<keyword evidence="7 10" id="KW-0472">Membrane</keyword>
<dbReference type="InterPro" id="IPR039426">
    <property type="entry name" value="TonB-dep_rcpt-like"/>
</dbReference>
<comment type="similarity">
    <text evidence="10 11">Belongs to the TonB-dependent receptor family.</text>
</comment>
<dbReference type="GO" id="GO:0009279">
    <property type="term" value="C:cell outer membrane"/>
    <property type="evidence" value="ECO:0007669"/>
    <property type="project" value="UniProtKB-SubCell"/>
</dbReference>
<dbReference type="SUPFAM" id="SSF56935">
    <property type="entry name" value="Porins"/>
    <property type="match status" value="1"/>
</dbReference>
<evidence type="ECO:0000313" key="16">
    <source>
        <dbReference type="Proteomes" id="UP000484164"/>
    </source>
</evidence>
<gene>
    <name evidence="15" type="ORF">F8C82_10275</name>
</gene>
<evidence type="ECO:0000256" key="12">
    <source>
        <dbReference type="SAM" id="SignalP"/>
    </source>
</evidence>
<evidence type="ECO:0000256" key="1">
    <source>
        <dbReference type="ARBA" id="ARBA00004571"/>
    </source>
</evidence>
<evidence type="ECO:0000259" key="13">
    <source>
        <dbReference type="Pfam" id="PF00593"/>
    </source>
</evidence>
<keyword evidence="2 10" id="KW-0813">Transport</keyword>
<dbReference type="SUPFAM" id="SSF49464">
    <property type="entry name" value="Carboxypeptidase regulatory domain-like"/>
    <property type="match status" value="1"/>
</dbReference>
<dbReference type="Gene3D" id="2.170.130.10">
    <property type="entry name" value="TonB-dependent receptor, plug domain"/>
    <property type="match status" value="1"/>
</dbReference>
<dbReference type="Gene3D" id="2.60.40.1120">
    <property type="entry name" value="Carboxypeptidase-like, regulatory domain"/>
    <property type="match status" value="1"/>
</dbReference>
<protein>
    <submittedName>
        <fullName evidence="15">TonB-dependent receptor</fullName>
    </submittedName>
</protein>
<dbReference type="PANTHER" id="PTHR30069:SF29">
    <property type="entry name" value="HEMOGLOBIN AND HEMOGLOBIN-HAPTOGLOBIN-BINDING PROTEIN 1-RELATED"/>
    <property type="match status" value="1"/>
</dbReference>
<keyword evidence="8 15" id="KW-0675">Receptor</keyword>
<dbReference type="PROSITE" id="PS52016">
    <property type="entry name" value="TONB_DEPENDENT_REC_3"/>
    <property type="match status" value="1"/>
</dbReference>
<keyword evidence="16" id="KW-1185">Reference proteome</keyword>
<evidence type="ECO:0000259" key="14">
    <source>
        <dbReference type="Pfam" id="PF07715"/>
    </source>
</evidence>
<keyword evidence="3 10" id="KW-1134">Transmembrane beta strand</keyword>
<keyword evidence="9 10" id="KW-0998">Cell outer membrane</keyword>
<evidence type="ECO:0000256" key="3">
    <source>
        <dbReference type="ARBA" id="ARBA00022452"/>
    </source>
</evidence>
<evidence type="ECO:0000256" key="5">
    <source>
        <dbReference type="ARBA" id="ARBA00022729"/>
    </source>
</evidence>
<dbReference type="GO" id="GO:0044718">
    <property type="term" value="P:siderophore transmembrane transport"/>
    <property type="evidence" value="ECO:0007669"/>
    <property type="project" value="TreeGrafter"/>
</dbReference>
<dbReference type="Pfam" id="PF00593">
    <property type="entry name" value="TonB_dep_Rec_b-barrel"/>
    <property type="match status" value="1"/>
</dbReference>
<dbReference type="InterPro" id="IPR008969">
    <property type="entry name" value="CarboxyPept-like_regulatory"/>
</dbReference>
<reference evidence="15 16" key="1">
    <citation type="submission" date="2019-10" db="EMBL/GenBank/DDBJ databases">
        <title>Genome sequence of Phaeocystidibacter marisrubri JCM30614 (type strain).</title>
        <authorList>
            <person name="Bowman J.P."/>
        </authorList>
    </citation>
    <scope>NUCLEOTIDE SEQUENCE [LARGE SCALE GENOMIC DNA]</scope>
    <source>
        <strain evidence="15 16">JCM 30614</strain>
    </source>
</reference>
<evidence type="ECO:0000256" key="10">
    <source>
        <dbReference type="PROSITE-ProRule" id="PRU01360"/>
    </source>
</evidence>
<proteinExistence type="inferred from homology"/>
<dbReference type="AlphaFoldDB" id="A0A6L3ZF73"/>
<evidence type="ECO:0000256" key="11">
    <source>
        <dbReference type="RuleBase" id="RU003357"/>
    </source>
</evidence>